<gene>
    <name evidence="2" type="ORF">SEMRO_784_G202020.1</name>
</gene>
<keyword evidence="3" id="KW-1185">Reference proteome</keyword>
<feature type="region of interest" description="Disordered" evidence="1">
    <location>
        <begin position="132"/>
        <end position="169"/>
    </location>
</feature>
<reference evidence="2" key="1">
    <citation type="submission" date="2020-06" db="EMBL/GenBank/DDBJ databases">
        <authorList>
            <consortium name="Plant Systems Biology data submission"/>
        </authorList>
    </citation>
    <scope>NUCLEOTIDE SEQUENCE</scope>
    <source>
        <strain evidence="2">D6</strain>
    </source>
</reference>
<dbReference type="EMBL" id="CAICTM010000783">
    <property type="protein sequence ID" value="CAB9516459.1"/>
    <property type="molecule type" value="Genomic_DNA"/>
</dbReference>
<sequence>MNNVDSRGLLIHLKTFTDKSKKFKEWRIEGDIEETIEEQNRWSLLWSFIDTHRFSGAGLKDSELSERAVMGDMRAVISLKKPLSWREMDTIFGFNRLDYFPVQRYKEFLRKINHANIQRELNGSKRKIEGDAVNTFPKLLTPEERLKLEQQEEEEQDPEGDMTAKKRRH</sequence>
<name>A0A9N8E9U5_9STRA</name>
<feature type="compositionally biased region" description="Basic and acidic residues" evidence="1">
    <location>
        <begin position="141"/>
        <end position="150"/>
    </location>
</feature>
<evidence type="ECO:0000313" key="2">
    <source>
        <dbReference type="EMBL" id="CAB9516459.1"/>
    </source>
</evidence>
<proteinExistence type="predicted"/>
<evidence type="ECO:0000256" key="1">
    <source>
        <dbReference type="SAM" id="MobiDB-lite"/>
    </source>
</evidence>
<accession>A0A9N8E9U5</accession>
<dbReference type="Proteomes" id="UP001153069">
    <property type="component" value="Unassembled WGS sequence"/>
</dbReference>
<feature type="compositionally biased region" description="Acidic residues" evidence="1">
    <location>
        <begin position="151"/>
        <end position="160"/>
    </location>
</feature>
<dbReference type="AlphaFoldDB" id="A0A9N8E9U5"/>
<evidence type="ECO:0000313" key="3">
    <source>
        <dbReference type="Proteomes" id="UP001153069"/>
    </source>
</evidence>
<comment type="caution">
    <text evidence="2">The sequence shown here is derived from an EMBL/GenBank/DDBJ whole genome shotgun (WGS) entry which is preliminary data.</text>
</comment>
<protein>
    <submittedName>
        <fullName evidence="2">Uncharacterized protein</fullName>
    </submittedName>
</protein>
<organism evidence="2 3">
    <name type="scientific">Seminavis robusta</name>
    <dbReference type="NCBI Taxonomy" id="568900"/>
    <lineage>
        <taxon>Eukaryota</taxon>
        <taxon>Sar</taxon>
        <taxon>Stramenopiles</taxon>
        <taxon>Ochrophyta</taxon>
        <taxon>Bacillariophyta</taxon>
        <taxon>Bacillariophyceae</taxon>
        <taxon>Bacillariophycidae</taxon>
        <taxon>Naviculales</taxon>
        <taxon>Naviculaceae</taxon>
        <taxon>Seminavis</taxon>
    </lineage>
</organism>